<evidence type="ECO:0000313" key="2">
    <source>
        <dbReference type="EMBL" id="KAF3514892.1"/>
    </source>
</evidence>
<gene>
    <name evidence="2" type="ORF">F2Q69_00002522</name>
</gene>
<proteinExistence type="predicted"/>
<dbReference type="Pfam" id="PF05278">
    <property type="entry name" value="PEARLI-4"/>
    <property type="match status" value="1"/>
</dbReference>
<dbReference type="PANTHER" id="PTHR35358:SF8">
    <property type="entry name" value="PHOSPHOLIPASE-LIKE PROTEIN (PEARLI 4) FAMILY PROTEIN"/>
    <property type="match status" value="1"/>
</dbReference>
<evidence type="ECO:0000256" key="1">
    <source>
        <dbReference type="SAM" id="Coils"/>
    </source>
</evidence>
<organism evidence="2 3">
    <name type="scientific">Brassica cretica</name>
    <name type="common">Mustard</name>
    <dbReference type="NCBI Taxonomy" id="69181"/>
    <lineage>
        <taxon>Eukaryota</taxon>
        <taxon>Viridiplantae</taxon>
        <taxon>Streptophyta</taxon>
        <taxon>Embryophyta</taxon>
        <taxon>Tracheophyta</taxon>
        <taxon>Spermatophyta</taxon>
        <taxon>Magnoliopsida</taxon>
        <taxon>eudicotyledons</taxon>
        <taxon>Gunneridae</taxon>
        <taxon>Pentapetalae</taxon>
        <taxon>rosids</taxon>
        <taxon>malvids</taxon>
        <taxon>Brassicales</taxon>
        <taxon>Brassicaceae</taxon>
        <taxon>Brassiceae</taxon>
        <taxon>Brassica</taxon>
    </lineage>
</organism>
<dbReference type="EMBL" id="QGKX02001521">
    <property type="protein sequence ID" value="KAF3514892.1"/>
    <property type="molecule type" value="Genomic_DNA"/>
</dbReference>
<dbReference type="InterPro" id="IPR007942">
    <property type="entry name" value="PLipase-like"/>
</dbReference>
<sequence>MREGKVEMEELREELRRREKETKECRERVTEMAGRLGKLEMKDSRVTKNLELFQSKVRKFDGQYVLAEI</sequence>
<dbReference type="AlphaFoldDB" id="A0A8S9PML1"/>
<name>A0A8S9PML1_BRACR</name>
<comment type="caution">
    <text evidence="2">The sequence shown here is derived from an EMBL/GenBank/DDBJ whole genome shotgun (WGS) entry which is preliminary data.</text>
</comment>
<feature type="coiled-coil region" evidence="1">
    <location>
        <begin position="1"/>
        <end position="28"/>
    </location>
</feature>
<dbReference type="Proteomes" id="UP000712600">
    <property type="component" value="Unassembled WGS sequence"/>
</dbReference>
<evidence type="ECO:0000313" key="3">
    <source>
        <dbReference type="Proteomes" id="UP000712600"/>
    </source>
</evidence>
<reference evidence="2" key="1">
    <citation type="submission" date="2019-12" db="EMBL/GenBank/DDBJ databases">
        <title>Genome sequencing and annotation of Brassica cretica.</title>
        <authorList>
            <person name="Studholme D.J."/>
            <person name="Sarris P."/>
        </authorList>
    </citation>
    <scope>NUCLEOTIDE SEQUENCE</scope>
    <source>
        <strain evidence="2">PFS-109/04</strain>
        <tissue evidence="2">Leaf</tissue>
    </source>
</reference>
<dbReference type="PANTHER" id="PTHR35358">
    <property type="entry name" value="OS06G0711100 PROTEIN"/>
    <property type="match status" value="1"/>
</dbReference>
<protein>
    <submittedName>
        <fullName evidence="2">Uncharacterized protein</fullName>
    </submittedName>
</protein>
<accession>A0A8S9PML1</accession>
<keyword evidence="1" id="KW-0175">Coiled coil</keyword>